<evidence type="ECO:0000259" key="6">
    <source>
        <dbReference type="Pfam" id="PF05057"/>
    </source>
</evidence>
<evidence type="ECO:0000256" key="1">
    <source>
        <dbReference type="ARBA" id="ARBA00007920"/>
    </source>
</evidence>
<feature type="domain" description="Nephrocystin 3-like N-terminal" evidence="7">
    <location>
        <begin position="357"/>
        <end position="551"/>
    </location>
</feature>
<dbReference type="Gene3D" id="3.40.50.1820">
    <property type="entry name" value="alpha/beta hydrolase"/>
    <property type="match status" value="1"/>
</dbReference>
<feature type="compositionally biased region" description="Basic and acidic residues" evidence="5">
    <location>
        <begin position="1484"/>
        <end position="1512"/>
    </location>
</feature>
<name>A0AAE0IE14_9PEZI</name>
<dbReference type="InterPro" id="IPR036770">
    <property type="entry name" value="Ankyrin_rpt-contain_sf"/>
</dbReference>
<protein>
    <submittedName>
        <fullName evidence="8">Ankyrin repeat-containing domain protein</fullName>
    </submittedName>
</protein>
<feature type="compositionally biased region" description="Acidic residues" evidence="5">
    <location>
        <begin position="1586"/>
        <end position="1623"/>
    </location>
</feature>
<dbReference type="PRINTS" id="PR01415">
    <property type="entry name" value="ANKYRIN"/>
</dbReference>
<evidence type="ECO:0000256" key="5">
    <source>
        <dbReference type="SAM" id="MobiDB-lite"/>
    </source>
</evidence>
<dbReference type="InterPro" id="IPR007751">
    <property type="entry name" value="DUF676_lipase-like"/>
</dbReference>
<feature type="repeat" description="ANK" evidence="4">
    <location>
        <begin position="1263"/>
        <end position="1291"/>
    </location>
</feature>
<feature type="compositionally biased region" description="Acidic residues" evidence="5">
    <location>
        <begin position="836"/>
        <end position="864"/>
    </location>
</feature>
<feature type="region of interest" description="Disordered" evidence="5">
    <location>
        <begin position="1484"/>
        <end position="1623"/>
    </location>
</feature>
<dbReference type="SMART" id="SM00248">
    <property type="entry name" value="ANK"/>
    <property type="match status" value="14"/>
</dbReference>
<feature type="compositionally biased region" description="Polar residues" evidence="5">
    <location>
        <begin position="1536"/>
        <end position="1546"/>
    </location>
</feature>
<feature type="compositionally biased region" description="Acidic residues" evidence="5">
    <location>
        <begin position="805"/>
        <end position="820"/>
    </location>
</feature>
<proteinExistence type="inferred from homology"/>
<dbReference type="InterPro" id="IPR056884">
    <property type="entry name" value="NPHP3-like_N"/>
</dbReference>
<feature type="compositionally biased region" description="Low complexity" evidence="5">
    <location>
        <begin position="1560"/>
        <end position="1571"/>
    </location>
</feature>
<dbReference type="Gene3D" id="1.25.40.20">
    <property type="entry name" value="Ankyrin repeat-containing domain"/>
    <property type="match status" value="3"/>
</dbReference>
<evidence type="ECO:0000313" key="9">
    <source>
        <dbReference type="Proteomes" id="UP001286456"/>
    </source>
</evidence>
<dbReference type="PROSITE" id="PS50088">
    <property type="entry name" value="ANK_REPEAT"/>
    <property type="match status" value="7"/>
</dbReference>
<dbReference type="Pfam" id="PF12796">
    <property type="entry name" value="Ank_2"/>
    <property type="match status" value="3"/>
</dbReference>
<keyword evidence="2" id="KW-0677">Repeat</keyword>
<evidence type="ECO:0000256" key="2">
    <source>
        <dbReference type="ARBA" id="ARBA00022737"/>
    </source>
</evidence>
<dbReference type="Gene3D" id="3.40.50.300">
    <property type="entry name" value="P-loop containing nucleotide triphosphate hydrolases"/>
    <property type="match status" value="1"/>
</dbReference>
<evidence type="ECO:0000313" key="8">
    <source>
        <dbReference type="EMBL" id="KAK3323220.1"/>
    </source>
</evidence>
<feature type="repeat" description="ANK" evidence="4">
    <location>
        <begin position="1400"/>
        <end position="1432"/>
    </location>
</feature>
<dbReference type="Pfam" id="PF00023">
    <property type="entry name" value="Ank"/>
    <property type="match status" value="2"/>
</dbReference>
<dbReference type="PANTHER" id="PTHR24198:SF165">
    <property type="entry name" value="ANKYRIN REPEAT-CONTAINING PROTEIN-RELATED"/>
    <property type="match status" value="1"/>
</dbReference>
<reference evidence="8" key="2">
    <citation type="submission" date="2023-06" db="EMBL/GenBank/DDBJ databases">
        <authorList>
            <consortium name="Lawrence Berkeley National Laboratory"/>
            <person name="Haridas S."/>
            <person name="Hensen N."/>
            <person name="Bonometti L."/>
            <person name="Westerberg I."/>
            <person name="Brannstrom I.O."/>
            <person name="Guillou S."/>
            <person name="Cros-Aarteil S."/>
            <person name="Calhoun S."/>
            <person name="Kuo A."/>
            <person name="Mondo S."/>
            <person name="Pangilinan J."/>
            <person name="Riley R."/>
            <person name="Labutti K."/>
            <person name="Andreopoulos B."/>
            <person name="Lipzen A."/>
            <person name="Chen C."/>
            <person name="Yanf M."/>
            <person name="Daum C."/>
            <person name="Ng V."/>
            <person name="Clum A."/>
            <person name="Steindorff A."/>
            <person name="Ohm R."/>
            <person name="Martin F."/>
            <person name="Silar P."/>
            <person name="Natvig D."/>
            <person name="Lalanne C."/>
            <person name="Gautier V."/>
            <person name="Ament-Velasquez S.L."/>
            <person name="Kruys A."/>
            <person name="Hutchinson M.I."/>
            <person name="Powell A.J."/>
            <person name="Barry K."/>
            <person name="Miller A.N."/>
            <person name="Grigoriev I.V."/>
            <person name="Debuchy R."/>
            <person name="Gladieux P."/>
            <person name="Thoren M.H."/>
            <person name="Johannesson H."/>
        </authorList>
    </citation>
    <scope>NUCLEOTIDE SEQUENCE</scope>
    <source>
        <strain evidence="8">SMH4131-1</strain>
    </source>
</reference>
<evidence type="ECO:0000256" key="4">
    <source>
        <dbReference type="PROSITE-ProRule" id="PRU00023"/>
    </source>
</evidence>
<feature type="region of interest" description="Disordered" evidence="5">
    <location>
        <begin position="1"/>
        <end position="21"/>
    </location>
</feature>
<dbReference type="PROSITE" id="PS50297">
    <property type="entry name" value="ANK_REP_REGION"/>
    <property type="match status" value="6"/>
</dbReference>
<dbReference type="Pfam" id="PF24883">
    <property type="entry name" value="NPHP3_N"/>
    <property type="match status" value="1"/>
</dbReference>
<feature type="repeat" description="ANK" evidence="4">
    <location>
        <begin position="1367"/>
        <end position="1399"/>
    </location>
</feature>
<feature type="repeat" description="ANK" evidence="4">
    <location>
        <begin position="965"/>
        <end position="993"/>
    </location>
</feature>
<keyword evidence="3 4" id="KW-0040">ANK repeat</keyword>
<dbReference type="GO" id="GO:0005737">
    <property type="term" value="C:cytoplasm"/>
    <property type="evidence" value="ECO:0007669"/>
    <property type="project" value="TreeGrafter"/>
</dbReference>
<accession>A0AAE0IE14</accession>
<gene>
    <name evidence="8" type="ORF">B0T19DRAFT_492065</name>
</gene>
<dbReference type="EMBL" id="JAUEPO010000004">
    <property type="protein sequence ID" value="KAK3323220.1"/>
    <property type="molecule type" value="Genomic_DNA"/>
</dbReference>
<dbReference type="SUPFAM" id="SSF53474">
    <property type="entry name" value="alpha/beta-Hydrolases"/>
    <property type="match status" value="1"/>
</dbReference>
<feature type="compositionally biased region" description="Low complexity" evidence="5">
    <location>
        <begin position="788"/>
        <end position="804"/>
    </location>
</feature>
<feature type="region of interest" description="Disordered" evidence="5">
    <location>
        <begin position="788"/>
        <end position="864"/>
    </location>
</feature>
<feature type="compositionally biased region" description="Basic residues" evidence="5">
    <location>
        <begin position="1572"/>
        <end position="1582"/>
    </location>
</feature>
<sequence length="1623" mass="179236">MSLQVNTATKRAPSSAPKPKTTLENIQHGIKQLYPPEDDKNVVSDVDIVFVPGLGAHPQDSWKSNKNDFNWTSDKDGLAKDFPRARFLLYMYESAWTGPLKVKQFMSNIASTLLQGLNSKREHCPRRPIVFIGHSMGGLVIAKAITIADARHDLYPVMFETIAGCLFFGTPFGGAAAAAAAHMFSQIGDFFDVTEPSKLLDLMKPDDEGLRELKDEFVRLAGKLNPKIDLFCFYETHETDFTKLAGLPSFFRPLIPKKIAEFVTRGSATLTGVDQMGLAAIHRDLVKFDSFKDERYQLIRSPIKKIVHSAQLVVKNRLNATRGIDWAIIKDIVAVLDSVQVQKKRKLMSQAYAPSSWVPNEKDYVEWLAKDGDQAMLVEERRDDCLWIRGPEGRGKTSATMAALQDIEAMIGGEQENSSGQAPLLLAFFFCDRVADYSTAEDVLSSLVTQLINQQGSLAPYAKQFVTKKEDKSSKQPKVKLTVENLWQSLLEMLTDEFIGRRVYFVINNIHLLSEDVDSTGKLLDFINAELQSMNSGSDRHVQIRWLFTSRDSDNIGTALNVNGVRIIDLEDEKYGDQVQLELRKHAQTKIAVLRNEKEYNKALAYFATSLIGRRAQNTQWIDITCLQLEELPKAETDLRVRRVLEEVPQELTALLDRAWKQIFDSNVDNIDEIKEMLRTLVLTYENPTIEELGVLAGLCANDEEKEKLKQLVKKCKPLLTIGQTSKMENKVSFLNVAVKTHLLENGKRLLGLSKEATKWQHGVLALRSFSHISERFDFPETVTVTAPVTAVENPTPAPDTATDAGEDSSDTSDAEDESDSASATEGESHASPTEQGDDDVDSYDWEEDESDWSDDDSVEQTDPEAELLKDKALAYTVKHWLHHASKATLEIAEDLSLDESFWKRDSLIRRRWLWEYNRLTGTLDGFELKAMTALHVAAAIGFTALVEALMRNGHQDERDMHDSMVNTPLHLAAYFGRSNIVEELLKKGAAVDDGVTEKAQTPLSMAASKGDVKVMEILMRWGADPNTTDTERGPVIISAIFSGNRDAVRMLVEHGVSLSLPSIAEGEEQPYLTPLATAASNSDYPMFEHLVDTYADKLQAEDYNEALFQAASSGRVEVFNRLLKVEYTQDTLQKALEIAGNELNWEIFRLLLAHRPGLDCGSSFYTAAIQFEQQDAVLEEIWQYTNGGITPTVLNYALYKATDVEKESTVKLLLEKFHANPDCATGLEYGNALTAAAYDGALNIVQMLLKAGADINSPNGWALQTAAAEGHKEVVEELLRRGADPNACTTDDRFPPGTALQAACEAGKADIVELLLAHKADPNQRPRADTCPIIAATARGEQEILERLVQAKADVNVLGEASNSSAQSTPLINAAAYMQLKSLQLLLDAGADINLTDSDNGTALMAAARRGDSACVQFLLDNGADVMPLNNDRENALQMAMTSADPTCIKLLVDHVSDILAAIKKAVDAGNEAVASVIREVAESHIRDKPHGKEEGESPQEKAPEEHKEEPPPQIQVQGGEVAQDRDPDVAELQGTMNNMSLTSETPKEHEPEAGAGASRTKSGSSFSFKRFFRGRKKSRRSSGSEDDEDDRGEGGDDDHDEDGGDSGGDDESSNGQSEDSD</sequence>
<keyword evidence="9" id="KW-1185">Reference proteome</keyword>
<dbReference type="InterPro" id="IPR002110">
    <property type="entry name" value="Ankyrin_rpt"/>
</dbReference>
<dbReference type="Pfam" id="PF05057">
    <property type="entry name" value="DUF676"/>
    <property type="match status" value="1"/>
</dbReference>
<reference evidence="8" key="1">
    <citation type="journal article" date="2023" name="Mol. Phylogenet. Evol.">
        <title>Genome-scale phylogeny and comparative genomics of the fungal order Sordariales.</title>
        <authorList>
            <person name="Hensen N."/>
            <person name="Bonometti L."/>
            <person name="Westerberg I."/>
            <person name="Brannstrom I.O."/>
            <person name="Guillou S."/>
            <person name="Cros-Aarteil S."/>
            <person name="Calhoun S."/>
            <person name="Haridas S."/>
            <person name="Kuo A."/>
            <person name="Mondo S."/>
            <person name="Pangilinan J."/>
            <person name="Riley R."/>
            <person name="LaButti K."/>
            <person name="Andreopoulos B."/>
            <person name="Lipzen A."/>
            <person name="Chen C."/>
            <person name="Yan M."/>
            <person name="Daum C."/>
            <person name="Ng V."/>
            <person name="Clum A."/>
            <person name="Steindorff A."/>
            <person name="Ohm R.A."/>
            <person name="Martin F."/>
            <person name="Silar P."/>
            <person name="Natvig D.O."/>
            <person name="Lalanne C."/>
            <person name="Gautier V."/>
            <person name="Ament-Velasquez S.L."/>
            <person name="Kruys A."/>
            <person name="Hutchinson M.I."/>
            <person name="Powell A.J."/>
            <person name="Barry K."/>
            <person name="Miller A.N."/>
            <person name="Grigoriev I.V."/>
            <person name="Debuchy R."/>
            <person name="Gladieux P."/>
            <person name="Hiltunen Thoren M."/>
            <person name="Johannesson H."/>
        </authorList>
    </citation>
    <scope>NUCLEOTIDE SEQUENCE</scope>
    <source>
        <strain evidence="8">SMH4131-1</strain>
    </source>
</reference>
<feature type="domain" description="DUF676" evidence="6">
    <location>
        <begin position="49"/>
        <end position="172"/>
    </location>
</feature>
<dbReference type="InterPro" id="IPR027417">
    <property type="entry name" value="P-loop_NTPase"/>
</dbReference>
<feature type="repeat" description="ANK" evidence="4">
    <location>
        <begin position="1229"/>
        <end position="1261"/>
    </location>
</feature>
<organism evidence="8 9">
    <name type="scientific">Cercophora scortea</name>
    <dbReference type="NCBI Taxonomy" id="314031"/>
    <lineage>
        <taxon>Eukaryota</taxon>
        <taxon>Fungi</taxon>
        <taxon>Dikarya</taxon>
        <taxon>Ascomycota</taxon>
        <taxon>Pezizomycotina</taxon>
        <taxon>Sordariomycetes</taxon>
        <taxon>Sordariomycetidae</taxon>
        <taxon>Sordariales</taxon>
        <taxon>Lasiosphaeriaceae</taxon>
        <taxon>Cercophora</taxon>
    </lineage>
</organism>
<dbReference type="SUPFAM" id="SSF48403">
    <property type="entry name" value="Ankyrin repeat"/>
    <property type="match status" value="2"/>
</dbReference>
<feature type="repeat" description="ANK" evidence="4">
    <location>
        <begin position="999"/>
        <end position="1031"/>
    </location>
</feature>
<comment type="caution">
    <text evidence="8">The sequence shown here is derived from an EMBL/GenBank/DDBJ whole genome shotgun (WGS) entry which is preliminary data.</text>
</comment>
<comment type="similarity">
    <text evidence="1">Belongs to the putative lipase ROG1 family.</text>
</comment>
<feature type="repeat" description="ANK" evidence="4">
    <location>
        <begin position="1296"/>
        <end position="1328"/>
    </location>
</feature>
<dbReference type="Proteomes" id="UP001286456">
    <property type="component" value="Unassembled WGS sequence"/>
</dbReference>
<dbReference type="PANTHER" id="PTHR24198">
    <property type="entry name" value="ANKYRIN REPEAT AND PROTEIN KINASE DOMAIN-CONTAINING PROTEIN"/>
    <property type="match status" value="1"/>
</dbReference>
<dbReference type="InterPro" id="IPR029058">
    <property type="entry name" value="AB_hydrolase_fold"/>
</dbReference>
<evidence type="ECO:0000259" key="7">
    <source>
        <dbReference type="Pfam" id="PF24883"/>
    </source>
</evidence>
<evidence type="ECO:0000256" key="3">
    <source>
        <dbReference type="ARBA" id="ARBA00023043"/>
    </source>
</evidence>